<dbReference type="PANTHER" id="PTHR45752">
    <property type="entry name" value="LEUCINE-RICH REPEAT-CONTAINING"/>
    <property type="match status" value="1"/>
</dbReference>
<dbReference type="Gene3D" id="3.80.10.10">
    <property type="entry name" value="Ribonuclease Inhibitor"/>
    <property type="match status" value="1"/>
</dbReference>
<gene>
    <name evidence="1" type="ORF">NP493_492g02006</name>
</gene>
<dbReference type="InterPro" id="IPR001611">
    <property type="entry name" value="Leu-rich_rpt"/>
</dbReference>
<comment type="caution">
    <text evidence="1">The sequence shown here is derived from an EMBL/GenBank/DDBJ whole genome shotgun (WGS) entry which is preliminary data.</text>
</comment>
<dbReference type="SUPFAM" id="SSF52058">
    <property type="entry name" value="L domain-like"/>
    <property type="match status" value="1"/>
</dbReference>
<dbReference type="EMBL" id="JAODUO010000492">
    <property type="protein sequence ID" value="KAK2179414.1"/>
    <property type="molecule type" value="Genomic_DNA"/>
</dbReference>
<evidence type="ECO:0000313" key="2">
    <source>
        <dbReference type="Proteomes" id="UP001209878"/>
    </source>
</evidence>
<dbReference type="PANTHER" id="PTHR45752:SF187">
    <property type="entry name" value="LEUCINE-RICH REPEAT AND IQ DOMAIN-CONTAINING PROTEIN 4"/>
    <property type="match status" value="1"/>
</dbReference>
<sequence>MPIVSFNNVFLRKSYRTHILEGTAGEITLLVCELLLNVFVIQSSKKLDSYFNSGALDDKEVIGKLNAHLFSMFPRFGTTSSKRDVGAIPRQIFSLNRLEHLSLKYQGFTSVPDAIGRLSNLHHVYLSHNPLLTNLSAKFGSLPLKHLDLTDCPSLKTPPREITTKGFQATYAFLKRLQTGSVTCKRTKLMLVGLGGAGKTR</sequence>
<protein>
    <submittedName>
        <fullName evidence="1">Uncharacterized protein</fullName>
    </submittedName>
</protein>
<organism evidence="1 2">
    <name type="scientific">Ridgeia piscesae</name>
    <name type="common">Tubeworm</name>
    <dbReference type="NCBI Taxonomy" id="27915"/>
    <lineage>
        <taxon>Eukaryota</taxon>
        <taxon>Metazoa</taxon>
        <taxon>Spiralia</taxon>
        <taxon>Lophotrochozoa</taxon>
        <taxon>Annelida</taxon>
        <taxon>Polychaeta</taxon>
        <taxon>Sedentaria</taxon>
        <taxon>Canalipalpata</taxon>
        <taxon>Sabellida</taxon>
        <taxon>Siboglinidae</taxon>
        <taxon>Ridgeia</taxon>
    </lineage>
</organism>
<dbReference type="InterPro" id="IPR032675">
    <property type="entry name" value="LRR_dom_sf"/>
</dbReference>
<dbReference type="Pfam" id="PF00560">
    <property type="entry name" value="LRR_1"/>
    <property type="match status" value="1"/>
</dbReference>
<evidence type="ECO:0000313" key="1">
    <source>
        <dbReference type="EMBL" id="KAK2179414.1"/>
    </source>
</evidence>
<keyword evidence="2" id="KW-1185">Reference proteome</keyword>
<dbReference type="InterPro" id="IPR050715">
    <property type="entry name" value="LRR-SigEffector_domain"/>
</dbReference>
<accession>A0AAD9KY03</accession>
<dbReference type="AlphaFoldDB" id="A0AAD9KY03"/>
<proteinExistence type="predicted"/>
<name>A0AAD9KY03_RIDPI</name>
<reference evidence="1" key="1">
    <citation type="journal article" date="2023" name="Mol. Biol. Evol.">
        <title>Third-Generation Sequencing Reveals the Adaptive Role of the Epigenome in Three Deep-Sea Polychaetes.</title>
        <authorList>
            <person name="Perez M."/>
            <person name="Aroh O."/>
            <person name="Sun Y."/>
            <person name="Lan Y."/>
            <person name="Juniper S.K."/>
            <person name="Young C.R."/>
            <person name="Angers B."/>
            <person name="Qian P.Y."/>
        </authorList>
    </citation>
    <scope>NUCLEOTIDE SEQUENCE</scope>
    <source>
        <strain evidence="1">R07B-5</strain>
    </source>
</reference>
<dbReference type="Proteomes" id="UP001209878">
    <property type="component" value="Unassembled WGS sequence"/>
</dbReference>